<dbReference type="PANTHER" id="PTHR10194">
    <property type="entry name" value="RAS GTPASE-ACTIVATING PROTEINS"/>
    <property type="match status" value="1"/>
</dbReference>
<feature type="region of interest" description="Disordered" evidence="2">
    <location>
        <begin position="548"/>
        <end position="609"/>
    </location>
</feature>
<dbReference type="Proteomes" id="UP000193920">
    <property type="component" value="Unassembled WGS sequence"/>
</dbReference>
<evidence type="ECO:0000259" key="3">
    <source>
        <dbReference type="PROSITE" id="PS50018"/>
    </source>
</evidence>
<proteinExistence type="predicted"/>
<evidence type="ECO:0000313" key="5">
    <source>
        <dbReference type="Proteomes" id="UP000193920"/>
    </source>
</evidence>
<dbReference type="Pfam" id="PF00616">
    <property type="entry name" value="RasGAP"/>
    <property type="match status" value="2"/>
</dbReference>
<dbReference type="OrthoDB" id="28245at2759"/>
<feature type="compositionally biased region" description="Polar residues" evidence="2">
    <location>
        <begin position="475"/>
        <end position="484"/>
    </location>
</feature>
<name>A0A1Y2ADD4_9FUNG</name>
<dbReference type="InterPro" id="IPR008936">
    <property type="entry name" value="Rho_GTPase_activation_prot"/>
</dbReference>
<feature type="compositionally biased region" description="Basic and acidic residues" evidence="2">
    <location>
        <begin position="486"/>
        <end position="499"/>
    </location>
</feature>
<keyword evidence="5" id="KW-1185">Reference proteome</keyword>
<feature type="compositionally biased region" description="Polar residues" evidence="2">
    <location>
        <begin position="391"/>
        <end position="419"/>
    </location>
</feature>
<feature type="region of interest" description="Disordered" evidence="2">
    <location>
        <begin position="883"/>
        <end position="913"/>
    </location>
</feature>
<dbReference type="EMBL" id="MCOG01000287">
    <property type="protein sequence ID" value="ORY20522.1"/>
    <property type="molecule type" value="Genomic_DNA"/>
</dbReference>
<feature type="domain" description="Ras-GAP" evidence="3">
    <location>
        <begin position="985"/>
        <end position="1032"/>
    </location>
</feature>
<protein>
    <recommendedName>
        <fullName evidence="3">Ras-GAP domain-containing protein</fullName>
    </recommendedName>
</protein>
<gene>
    <name evidence="4" type="ORF">LY90DRAFT_707822</name>
</gene>
<sequence>MAYQSEEVESFIVRLLSYKARMFHIKNRDACDILRDNSFLSMFLNAYAHEIGYRYLTSTLNNSIKEILHYAKNLELDPNLIKNQIMEDQFMNQNQVRSAPVKELSSHSFRNEPLTAVQTSDGFDMDEEDIEIQTRRIINNNIAKIENICLTLLNTIINNKEKMPKTLHHLCYSIANVIEASYNQKVENTEVKMADLYYVGRQTSDLSMFNILNYENCKTPTELCKSIMDYCKTPTDDCKTPIDESKTVIDENNKTPNDDFYTNIISASPLSSTPLSLTPKSACNFLDDKDSSIYDNYSLDTQNIYNQSIYSSNATDKGDKAITRSNGSISSASYSISTSPSRFSHNKFESYTSGIAYNSNYYGFNQLKSFSPSLSCASNLNLDSEEGSISGSNKIINMNMKSPNQGKETTPSKDSNSISIEHEELKSDDDCSSHTAEKKSLKDHDKKHKRRFNLFNNGFKGFKFHNQEENKHVSNGENDSTISPVNKEEGNSLKNENHSKSKYSGANFMAKEDSQSISEYYLELDFGNEESLFDHFNERNGFTIEEEEEDFFNEERINNNESSLNDEIKKNKENQNSVQYYVTLKDDSDNQNQNQNQNNNEKGKGKESKVLKTEVINNSIKDNSKKSINKEQTNNNINLNEIGRVDVINPIYLYDELDTDCNETNGDIEYQLEKLDIKEIYTVNEETINNKAIRFNNKTFLKEFLKKDNFQIKEIKSGTIVSIKNSLKTSNNKDEVPDRCVIVNEEERGKAIDLDTVNDFLLSFRDPSSTVDSSRDSGFSNNKDSNRNIQHYHKINESDSYVNITNSLYNKNQSRLSARSNYLRNNSEILLDSKRYGENILNHISDEDINYSHSKQVSMSSLVSLSQRKNELGLKIETSYDKLSQKSKNNNNRKLYDNYGPKPDNNSNSNNNNKYREFVSATVKGNPKAVDIKQPNSSTDNDENRYFVSLNDLDESSENRKSKLEKQGSGYFLTSVIDYSNSEKVVGTFLFLRFFVPAITSPENFGLTKNKISISERKSLIICGKVLTALCNNVNFGGKEKYMEFLNPFLQVHREETKEFLQWAMQYDENENEIITPFSAIINDDFVNNSLLLPQKSKKDDYDSEYSSDNSSYNSINIQEQNSIYEERGKQKNELIFSKKKNLKNHLIYSYDDGSHFNSMPILTIESNSSSMEQISNKDKGYKSKENISNSKSSVFHKRQNLKLGSVRVKNNITDQAKNNNMRSINPTEIKKDYETEVRDVITFLTKNIHLLEKEIESKTSVLPPNECEGVFSGLLELKQIIILFEDNNTMKNWFKKIFRTKYSNSMENLPIQKSTSKSRRSSNNSVLLKSNANVAS</sequence>
<organism evidence="4 5">
    <name type="scientific">Neocallimastix californiae</name>
    <dbReference type="NCBI Taxonomy" id="1754190"/>
    <lineage>
        <taxon>Eukaryota</taxon>
        <taxon>Fungi</taxon>
        <taxon>Fungi incertae sedis</taxon>
        <taxon>Chytridiomycota</taxon>
        <taxon>Chytridiomycota incertae sedis</taxon>
        <taxon>Neocallimastigomycetes</taxon>
        <taxon>Neocallimastigales</taxon>
        <taxon>Neocallimastigaceae</taxon>
        <taxon>Neocallimastix</taxon>
    </lineage>
</organism>
<dbReference type="Gene3D" id="1.10.506.10">
    <property type="entry name" value="GTPase Activation - p120gap, domain 1"/>
    <property type="match status" value="2"/>
</dbReference>
<reference evidence="4 5" key="1">
    <citation type="submission" date="2016-08" db="EMBL/GenBank/DDBJ databases">
        <title>A Parts List for Fungal Cellulosomes Revealed by Comparative Genomics.</title>
        <authorList>
            <consortium name="DOE Joint Genome Institute"/>
            <person name="Haitjema C.H."/>
            <person name="Gilmore S.P."/>
            <person name="Henske J.K."/>
            <person name="Solomon K.V."/>
            <person name="De Groot R."/>
            <person name="Kuo A."/>
            <person name="Mondo S.J."/>
            <person name="Salamov A.A."/>
            <person name="Labutti K."/>
            <person name="Zhao Z."/>
            <person name="Chiniquy J."/>
            <person name="Barry K."/>
            <person name="Brewer H.M."/>
            <person name="Purvine S.O."/>
            <person name="Wright A.T."/>
            <person name="Boxma B."/>
            <person name="Van Alen T."/>
            <person name="Hackstein J.H."/>
            <person name="Baker S.E."/>
            <person name="Grigoriev I.V."/>
            <person name="O'Malley M.A."/>
        </authorList>
    </citation>
    <scope>NUCLEOTIDE SEQUENCE [LARGE SCALE GENOMIC DNA]</scope>
    <source>
        <strain evidence="4 5">G1</strain>
    </source>
</reference>
<dbReference type="STRING" id="1754190.A0A1Y2ADD4"/>
<accession>A0A1Y2ADD4</accession>
<feature type="region of interest" description="Disordered" evidence="2">
    <location>
        <begin position="926"/>
        <end position="945"/>
    </location>
</feature>
<feature type="domain" description="Ras-GAP" evidence="3">
    <location>
        <begin position="1"/>
        <end position="253"/>
    </location>
</feature>
<dbReference type="SUPFAM" id="SSF48350">
    <property type="entry name" value="GTPase activation domain, GAP"/>
    <property type="match status" value="2"/>
</dbReference>
<evidence type="ECO:0000256" key="2">
    <source>
        <dbReference type="SAM" id="MobiDB-lite"/>
    </source>
</evidence>
<feature type="region of interest" description="Disordered" evidence="2">
    <location>
        <begin position="767"/>
        <end position="786"/>
    </location>
</feature>
<evidence type="ECO:0000313" key="4">
    <source>
        <dbReference type="EMBL" id="ORY20522.1"/>
    </source>
</evidence>
<keyword evidence="1" id="KW-0343">GTPase activation</keyword>
<feature type="compositionally biased region" description="Basic and acidic residues" evidence="2">
    <location>
        <begin position="420"/>
        <end position="444"/>
    </location>
</feature>
<dbReference type="CDD" id="cd04519">
    <property type="entry name" value="RasGAP"/>
    <property type="match status" value="1"/>
</dbReference>
<feature type="region of interest" description="Disordered" evidence="2">
    <location>
        <begin position="471"/>
        <end position="500"/>
    </location>
</feature>
<evidence type="ECO:0000256" key="1">
    <source>
        <dbReference type="ARBA" id="ARBA00022468"/>
    </source>
</evidence>
<dbReference type="GO" id="GO:0005096">
    <property type="term" value="F:GTPase activator activity"/>
    <property type="evidence" value="ECO:0007669"/>
    <property type="project" value="UniProtKB-KW"/>
</dbReference>
<dbReference type="InterPro" id="IPR001936">
    <property type="entry name" value="RasGAP_dom"/>
</dbReference>
<comment type="caution">
    <text evidence="4">The sequence shown here is derived from an EMBL/GenBank/DDBJ whole genome shotgun (WGS) entry which is preliminary data.</text>
</comment>
<feature type="compositionally biased region" description="Low complexity" evidence="2">
    <location>
        <begin position="590"/>
        <end position="600"/>
    </location>
</feature>
<dbReference type="InterPro" id="IPR039360">
    <property type="entry name" value="Ras_GTPase"/>
</dbReference>
<dbReference type="PROSITE" id="PS50018">
    <property type="entry name" value="RAS_GTPASE_ACTIV_2"/>
    <property type="match status" value="2"/>
</dbReference>
<feature type="region of interest" description="Disordered" evidence="2">
    <location>
        <begin position="391"/>
        <end position="447"/>
    </location>
</feature>